<proteinExistence type="predicted"/>
<comment type="caution">
    <text evidence="1">The sequence shown here is derived from an EMBL/GenBank/DDBJ whole genome shotgun (WGS) entry which is preliminary data.</text>
</comment>
<keyword evidence="2" id="KW-1185">Reference proteome</keyword>
<dbReference type="Proteomes" id="UP001375539">
    <property type="component" value="Unassembled WGS sequence"/>
</dbReference>
<accession>A0ACC6Q984</accession>
<sequence>MTETTTTPARRQHGPMARQDGNQTPEQRFTGTWWRCSAPACWNAALEPTPELLAELEAQGRKPKGTITITHTRADGTLLEGSRKGDGVFEIVRPHRFWFGRSLPGVLFIRNSRDKRADRWTIRRAAEALRAAGWSVEIDIDEDTRRSFAQAEQDRVERAEERAERFDEYAGNAAARSEGHRGEARRIAQGIPFGQPILVGHHSQRRAERDQERIDSNMRKGIAEGEKAEHYASRAAAAGSYDAFRNNPGRTLRRIEKLEADLRRVQRNLDGAGAQGWNPNHPDHAAELNRQKQELQEEVGYWRHVIAKAEADGFKVWSRDDFAKGDFARWRGTWYEVLRVNAKSVTVPHIHNMGPVVTKEGNRHNGLTYTLPYNELAGRMGGEEMREKLAAAKAEDGSG</sequence>
<evidence type="ECO:0000313" key="1">
    <source>
        <dbReference type="EMBL" id="MEJ8654949.1"/>
    </source>
</evidence>
<name>A0ACC6Q984_9ACTN</name>
<evidence type="ECO:0000313" key="2">
    <source>
        <dbReference type="Proteomes" id="UP001375539"/>
    </source>
</evidence>
<reference evidence="1" key="1">
    <citation type="submission" date="2024-03" db="EMBL/GenBank/DDBJ databases">
        <title>Novel Streptomyces species of biotechnological and ecological value are a feature of Machair soil.</title>
        <authorList>
            <person name="Prole J.R."/>
            <person name="Goodfellow M."/>
            <person name="Allenby N."/>
            <person name="Ward A.C."/>
        </authorList>
    </citation>
    <scope>NUCLEOTIDE SEQUENCE</scope>
    <source>
        <strain evidence="1">MS1.AVA.4</strain>
    </source>
</reference>
<protein>
    <submittedName>
        <fullName evidence="1">DUF3560 domain-containing protein</fullName>
    </submittedName>
</protein>
<dbReference type="EMBL" id="JBBKAI010000001">
    <property type="protein sequence ID" value="MEJ8654949.1"/>
    <property type="molecule type" value="Genomic_DNA"/>
</dbReference>
<organism evidence="1 2">
    <name type="scientific">Streptomyces pratisoli</name>
    <dbReference type="NCBI Taxonomy" id="3139917"/>
    <lineage>
        <taxon>Bacteria</taxon>
        <taxon>Bacillati</taxon>
        <taxon>Actinomycetota</taxon>
        <taxon>Actinomycetes</taxon>
        <taxon>Kitasatosporales</taxon>
        <taxon>Streptomycetaceae</taxon>
        <taxon>Streptomyces</taxon>
    </lineage>
</organism>
<gene>
    <name evidence="1" type="ORF">WKI58_00080</name>
</gene>